<reference evidence="3 4" key="1">
    <citation type="submission" date="2024-12" db="EMBL/GenBank/DDBJ databases">
        <title>The unique morphological basis and parallel evolutionary history of personate flowers in Penstemon.</title>
        <authorList>
            <person name="Depatie T.H."/>
            <person name="Wessinger C.A."/>
        </authorList>
    </citation>
    <scope>NUCLEOTIDE SEQUENCE [LARGE SCALE GENOMIC DNA]</scope>
    <source>
        <strain evidence="3">WTNN_2</strain>
        <tissue evidence="3">Leaf</tissue>
    </source>
</reference>
<gene>
    <name evidence="3" type="ORF">ACJIZ3_006572</name>
</gene>
<evidence type="ECO:0000313" key="4">
    <source>
        <dbReference type="Proteomes" id="UP001634393"/>
    </source>
</evidence>
<keyword evidence="2" id="KW-0472">Membrane</keyword>
<evidence type="ECO:0008006" key="5">
    <source>
        <dbReference type="Google" id="ProtNLM"/>
    </source>
</evidence>
<feature type="transmembrane region" description="Helical" evidence="2">
    <location>
        <begin position="165"/>
        <end position="186"/>
    </location>
</feature>
<feature type="region of interest" description="Disordered" evidence="1">
    <location>
        <begin position="1"/>
        <end position="24"/>
    </location>
</feature>
<organism evidence="3 4">
    <name type="scientific">Penstemon smallii</name>
    <dbReference type="NCBI Taxonomy" id="265156"/>
    <lineage>
        <taxon>Eukaryota</taxon>
        <taxon>Viridiplantae</taxon>
        <taxon>Streptophyta</taxon>
        <taxon>Embryophyta</taxon>
        <taxon>Tracheophyta</taxon>
        <taxon>Spermatophyta</taxon>
        <taxon>Magnoliopsida</taxon>
        <taxon>eudicotyledons</taxon>
        <taxon>Gunneridae</taxon>
        <taxon>Pentapetalae</taxon>
        <taxon>asterids</taxon>
        <taxon>lamiids</taxon>
        <taxon>Lamiales</taxon>
        <taxon>Plantaginaceae</taxon>
        <taxon>Cheloneae</taxon>
        <taxon>Penstemon</taxon>
    </lineage>
</organism>
<evidence type="ECO:0000256" key="1">
    <source>
        <dbReference type="SAM" id="MobiDB-lite"/>
    </source>
</evidence>
<accession>A0ABD3S866</accession>
<sequence>MKMTESPNLEEMESAYYLDGESEKEGVEKISVSQQSSNIKSDDNYVVDMERFSHFIHEKDMSANSRITLQKNLSRKGLARGEKKFNSTTANERDATRFTTSPKGCTPEKPIIVGLGSTDNSTVHHHQITITSGSISTTNNTESKFGRKRLLSFRRSHSTFIDPKMILLFFATLSSMGTILLIYFTLSMTKLKDDDDGSTVLN</sequence>
<proteinExistence type="predicted"/>
<evidence type="ECO:0000256" key="2">
    <source>
        <dbReference type="SAM" id="Phobius"/>
    </source>
</evidence>
<comment type="caution">
    <text evidence="3">The sequence shown here is derived from an EMBL/GenBank/DDBJ whole genome shotgun (WGS) entry which is preliminary data.</text>
</comment>
<keyword evidence="4" id="KW-1185">Reference proteome</keyword>
<dbReference type="PANTHER" id="PTHR34064">
    <property type="entry name" value="OS04G0672300 PROTEIN"/>
    <property type="match status" value="1"/>
</dbReference>
<keyword evidence="2" id="KW-1133">Transmembrane helix</keyword>
<protein>
    <recommendedName>
        <fullName evidence="5">Transmembrane protein</fullName>
    </recommendedName>
</protein>
<dbReference type="EMBL" id="JBJXBP010000007">
    <property type="protein sequence ID" value="KAL3820667.1"/>
    <property type="molecule type" value="Genomic_DNA"/>
</dbReference>
<dbReference type="PANTHER" id="PTHR34064:SF4">
    <property type="entry name" value="PROTEIN, PUTATIVE-RELATED"/>
    <property type="match status" value="1"/>
</dbReference>
<feature type="compositionally biased region" description="Basic and acidic residues" evidence="1">
    <location>
        <begin position="80"/>
        <end position="96"/>
    </location>
</feature>
<feature type="region of interest" description="Disordered" evidence="1">
    <location>
        <begin position="80"/>
        <end position="103"/>
    </location>
</feature>
<name>A0ABD3S866_9LAMI</name>
<evidence type="ECO:0000313" key="3">
    <source>
        <dbReference type="EMBL" id="KAL3820667.1"/>
    </source>
</evidence>
<keyword evidence="2" id="KW-0812">Transmembrane</keyword>
<dbReference type="Proteomes" id="UP001634393">
    <property type="component" value="Unassembled WGS sequence"/>
</dbReference>
<dbReference type="AlphaFoldDB" id="A0ABD3S866"/>